<keyword evidence="3" id="KW-1185">Reference proteome</keyword>
<evidence type="ECO:0000256" key="1">
    <source>
        <dbReference type="SAM" id="MobiDB-lite"/>
    </source>
</evidence>
<sequence length="183" mass="20919">MSSSGIQPKYNEGTSFSVVVDTLDGDAYDEFEDNDEDPNGNYEDVDEDSDGNYEDRSVPELKFQFLDSDYEQEKANQEVNVDDRDFDKYVVYEGVESPHKEPGEASSDEYHYNLEDLRSLSEEEQHDEVEGVKKCTARPQCCQVNQASQVTQASQVNQPYSIMTSGKNVRYKSPAKRARPWRV</sequence>
<comment type="caution">
    <text evidence="2">The sequence shown here is derived from an EMBL/GenBank/DDBJ whole genome shotgun (WGS) entry which is preliminary data.</text>
</comment>
<feature type="compositionally biased region" description="Acidic residues" evidence="1">
    <location>
        <begin position="23"/>
        <end position="52"/>
    </location>
</feature>
<gene>
    <name evidence="2" type="ORF">L3X38_031750</name>
</gene>
<evidence type="ECO:0000313" key="3">
    <source>
        <dbReference type="Proteomes" id="UP001054821"/>
    </source>
</evidence>
<protein>
    <submittedName>
        <fullName evidence="2">Uncharacterized protein</fullName>
    </submittedName>
</protein>
<proteinExistence type="predicted"/>
<evidence type="ECO:0000313" key="2">
    <source>
        <dbReference type="EMBL" id="KAI5322678.1"/>
    </source>
</evidence>
<name>A0AAD4VDT9_PRUDU</name>
<feature type="compositionally biased region" description="Polar residues" evidence="1">
    <location>
        <begin position="1"/>
        <end position="17"/>
    </location>
</feature>
<dbReference type="EMBL" id="JAJFAZ020000006">
    <property type="protein sequence ID" value="KAI5322678.1"/>
    <property type="molecule type" value="Genomic_DNA"/>
</dbReference>
<dbReference type="AlphaFoldDB" id="A0AAD4VDT9"/>
<feature type="compositionally biased region" description="Basic residues" evidence="1">
    <location>
        <begin position="169"/>
        <end position="183"/>
    </location>
</feature>
<feature type="region of interest" description="Disordered" evidence="1">
    <location>
        <begin position="164"/>
        <end position="183"/>
    </location>
</feature>
<dbReference type="Proteomes" id="UP001054821">
    <property type="component" value="Chromosome 6"/>
</dbReference>
<accession>A0AAD4VDT9</accession>
<organism evidence="2 3">
    <name type="scientific">Prunus dulcis</name>
    <name type="common">Almond</name>
    <name type="synonym">Amygdalus dulcis</name>
    <dbReference type="NCBI Taxonomy" id="3755"/>
    <lineage>
        <taxon>Eukaryota</taxon>
        <taxon>Viridiplantae</taxon>
        <taxon>Streptophyta</taxon>
        <taxon>Embryophyta</taxon>
        <taxon>Tracheophyta</taxon>
        <taxon>Spermatophyta</taxon>
        <taxon>Magnoliopsida</taxon>
        <taxon>eudicotyledons</taxon>
        <taxon>Gunneridae</taxon>
        <taxon>Pentapetalae</taxon>
        <taxon>rosids</taxon>
        <taxon>fabids</taxon>
        <taxon>Rosales</taxon>
        <taxon>Rosaceae</taxon>
        <taxon>Amygdaloideae</taxon>
        <taxon>Amygdaleae</taxon>
        <taxon>Prunus</taxon>
    </lineage>
</organism>
<feature type="region of interest" description="Disordered" evidence="1">
    <location>
        <begin position="1"/>
        <end position="58"/>
    </location>
</feature>
<reference evidence="2 3" key="1">
    <citation type="journal article" date="2022" name="G3 (Bethesda)">
        <title>Whole-genome sequence and methylome profiling of the almond [Prunus dulcis (Mill.) D.A. Webb] cultivar 'Nonpareil'.</title>
        <authorList>
            <person name="D'Amico-Willman K.M."/>
            <person name="Ouma W.Z."/>
            <person name="Meulia T."/>
            <person name="Sideli G.M."/>
            <person name="Gradziel T.M."/>
            <person name="Fresnedo-Ramirez J."/>
        </authorList>
    </citation>
    <scope>NUCLEOTIDE SEQUENCE [LARGE SCALE GENOMIC DNA]</scope>
    <source>
        <strain evidence="2">Clone GOH B32 T37-40</strain>
    </source>
</reference>